<dbReference type="GO" id="GO:0000105">
    <property type="term" value="P:L-histidine biosynthetic process"/>
    <property type="evidence" value="ECO:0007669"/>
    <property type="project" value="UniProtKB-KW"/>
</dbReference>
<dbReference type="SUPFAM" id="SSF53223">
    <property type="entry name" value="Aminoacid dehydrogenase-like, N-terminal domain"/>
    <property type="match status" value="1"/>
</dbReference>
<dbReference type="KEGG" id="eaz:JHT90_13765"/>
<dbReference type="AlphaFoldDB" id="A0A974NFF0"/>
<dbReference type="Gene3D" id="3.40.50.10860">
    <property type="entry name" value="Leucine Dehydrogenase, chain A, domain 1"/>
    <property type="match status" value="1"/>
</dbReference>
<evidence type="ECO:0000256" key="11">
    <source>
        <dbReference type="ARBA" id="ARBA00023268"/>
    </source>
</evidence>
<keyword evidence="3 13" id="KW-0554">One-carbon metabolism</keyword>
<evidence type="ECO:0000256" key="2">
    <source>
        <dbReference type="ARBA" id="ARBA00011738"/>
    </source>
</evidence>
<evidence type="ECO:0000313" key="16">
    <source>
        <dbReference type="EMBL" id="QQP85427.1"/>
    </source>
</evidence>
<dbReference type="PROSITE" id="PS00766">
    <property type="entry name" value="THF_DHG_CYH_1"/>
    <property type="match status" value="1"/>
</dbReference>
<dbReference type="InterPro" id="IPR020631">
    <property type="entry name" value="THF_DH/CycHdrlase_NAD-bd_dom"/>
</dbReference>
<proteinExistence type="inferred from homology"/>
<evidence type="ECO:0000256" key="1">
    <source>
        <dbReference type="ARBA" id="ARBA00004777"/>
    </source>
</evidence>
<dbReference type="InterPro" id="IPR020867">
    <property type="entry name" value="THF_DH/CycHdrlase_CS"/>
</dbReference>
<evidence type="ECO:0000256" key="10">
    <source>
        <dbReference type="ARBA" id="ARBA00023167"/>
    </source>
</evidence>
<dbReference type="PANTHER" id="PTHR48099:SF5">
    <property type="entry name" value="C-1-TETRAHYDROFOLATE SYNTHASE, CYTOPLASMIC"/>
    <property type="match status" value="1"/>
</dbReference>
<dbReference type="InterPro" id="IPR046346">
    <property type="entry name" value="Aminoacid_DH-like_N_sf"/>
</dbReference>
<keyword evidence="5 13" id="KW-0658">Purine biosynthesis</keyword>
<dbReference type="EC" id="3.5.4.9" evidence="13"/>
<comment type="pathway">
    <text evidence="1 13">One-carbon metabolism; tetrahydrofolate interconversion.</text>
</comment>
<dbReference type="PANTHER" id="PTHR48099">
    <property type="entry name" value="C-1-TETRAHYDROFOLATE SYNTHASE, CYTOPLASMIC-RELATED"/>
    <property type="match status" value="1"/>
</dbReference>
<comment type="catalytic activity">
    <reaction evidence="13">
        <text>(6R)-5,10-methylene-5,6,7,8-tetrahydrofolate + NADP(+) = (6R)-5,10-methenyltetrahydrofolate + NADPH</text>
        <dbReference type="Rhea" id="RHEA:22812"/>
        <dbReference type="ChEBI" id="CHEBI:15636"/>
        <dbReference type="ChEBI" id="CHEBI:57455"/>
        <dbReference type="ChEBI" id="CHEBI:57783"/>
        <dbReference type="ChEBI" id="CHEBI:58349"/>
        <dbReference type="EC" id="1.5.1.5"/>
    </reaction>
</comment>
<comment type="caution">
    <text evidence="13">Lacks conserved residue(s) required for the propagation of feature annotation.</text>
</comment>
<name>A0A974NFF0_9GAMM</name>
<evidence type="ECO:0000256" key="7">
    <source>
        <dbReference type="ARBA" id="ARBA00022857"/>
    </source>
</evidence>
<keyword evidence="9 13" id="KW-0368">Histidine biosynthesis</keyword>
<keyword evidence="8 13" id="KW-0560">Oxidoreductase</keyword>
<dbReference type="InterPro" id="IPR020630">
    <property type="entry name" value="THF_DH/CycHdrlase_cat_dom"/>
</dbReference>
<gene>
    <name evidence="13 16" type="primary">folD</name>
    <name evidence="16" type="ORF">JHT90_13765</name>
</gene>
<dbReference type="NCBIfam" id="NF010783">
    <property type="entry name" value="PRK14186.1"/>
    <property type="match status" value="1"/>
</dbReference>
<dbReference type="FunFam" id="3.40.50.10860:FF:000001">
    <property type="entry name" value="Bifunctional protein FolD"/>
    <property type="match status" value="1"/>
</dbReference>
<evidence type="ECO:0000256" key="12">
    <source>
        <dbReference type="ARBA" id="ARBA00036357"/>
    </source>
</evidence>
<dbReference type="FunFam" id="3.40.50.720:FF:000006">
    <property type="entry name" value="Bifunctional protein FolD"/>
    <property type="match status" value="1"/>
</dbReference>
<dbReference type="SUPFAM" id="SSF51735">
    <property type="entry name" value="NAD(P)-binding Rossmann-fold domains"/>
    <property type="match status" value="1"/>
</dbReference>
<dbReference type="InterPro" id="IPR000672">
    <property type="entry name" value="THF_DH/CycHdrlase"/>
</dbReference>
<dbReference type="GO" id="GO:0004477">
    <property type="term" value="F:methenyltetrahydrofolate cyclohydrolase activity"/>
    <property type="evidence" value="ECO:0007669"/>
    <property type="project" value="UniProtKB-UniRule"/>
</dbReference>
<feature type="binding site" evidence="13">
    <location>
        <begin position="166"/>
        <end position="168"/>
    </location>
    <ligand>
        <name>NADP(+)</name>
        <dbReference type="ChEBI" id="CHEBI:58349"/>
    </ligand>
</feature>
<evidence type="ECO:0000256" key="3">
    <source>
        <dbReference type="ARBA" id="ARBA00022563"/>
    </source>
</evidence>
<reference evidence="16 17" key="1">
    <citation type="submission" date="2021-01" db="EMBL/GenBank/DDBJ databases">
        <title>Entomomonas sp. F2A isolated from a house cricket (Acheta domesticus).</title>
        <authorList>
            <person name="Spergser J."/>
            <person name="Busse H.-J."/>
        </authorList>
    </citation>
    <scope>NUCLEOTIDE SEQUENCE [LARGE SCALE GENOMIC DNA]</scope>
    <source>
        <strain evidence="16 17">F2A</strain>
    </source>
</reference>
<dbReference type="InterPro" id="IPR036291">
    <property type="entry name" value="NAD(P)-bd_dom_sf"/>
</dbReference>
<dbReference type="Pfam" id="PF00763">
    <property type="entry name" value="THF_DHG_CYH"/>
    <property type="match status" value="1"/>
</dbReference>
<evidence type="ECO:0000259" key="14">
    <source>
        <dbReference type="Pfam" id="PF00763"/>
    </source>
</evidence>
<evidence type="ECO:0000256" key="13">
    <source>
        <dbReference type="HAMAP-Rule" id="MF_01576"/>
    </source>
</evidence>
<dbReference type="GO" id="GO:0005829">
    <property type="term" value="C:cytosol"/>
    <property type="evidence" value="ECO:0007669"/>
    <property type="project" value="TreeGrafter"/>
</dbReference>
<dbReference type="EC" id="1.5.1.5" evidence="13"/>
<dbReference type="Gene3D" id="3.40.50.720">
    <property type="entry name" value="NAD(P)-binding Rossmann-like Domain"/>
    <property type="match status" value="1"/>
</dbReference>
<organism evidence="16 17">
    <name type="scientific">Entomomonas asaccharolytica</name>
    <dbReference type="NCBI Taxonomy" id="2785331"/>
    <lineage>
        <taxon>Bacteria</taxon>
        <taxon>Pseudomonadati</taxon>
        <taxon>Pseudomonadota</taxon>
        <taxon>Gammaproteobacteria</taxon>
        <taxon>Pseudomonadales</taxon>
        <taxon>Pseudomonadaceae</taxon>
        <taxon>Entomomonas</taxon>
    </lineage>
</organism>
<protein>
    <recommendedName>
        <fullName evidence="13">Bifunctional protein FolD</fullName>
    </recommendedName>
    <domain>
        <recommendedName>
            <fullName evidence="13">Methylenetetrahydrofolate dehydrogenase</fullName>
            <ecNumber evidence="13">1.5.1.5</ecNumber>
        </recommendedName>
    </domain>
    <domain>
        <recommendedName>
            <fullName evidence="13">Methenyltetrahydrofolate cyclohydrolase</fullName>
            <ecNumber evidence="13">3.5.4.9</ecNumber>
        </recommendedName>
    </domain>
</protein>
<keyword evidence="4 13" id="KW-0028">Amino-acid biosynthesis</keyword>
<keyword evidence="17" id="KW-1185">Reference proteome</keyword>
<evidence type="ECO:0000256" key="8">
    <source>
        <dbReference type="ARBA" id="ARBA00023002"/>
    </source>
</evidence>
<dbReference type="NCBIfam" id="NF008058">
    <property type="entry name" value="PRK10792.1"/>
    <property type="match status" value="1"/>
</dbReference>
<sequence length="285" mass="30865">MTAQLIDGKTIAANIREDIARKVADRRQRGLRIPGLAVILVGNDPASEVYVSHKRKDCEQVGFISESYDLPVSTTQQELLSLIDKLNDDSAIDGILVQLPLPEHLDAAPLLERIRPDKDVDGFHPFNIGRLAQRNPLLRPCTPKGIIKLLESTKENLYGLNAVMVGASNIVGRPMALELLLAGCTTTITHRFTKDLAAHVANADLVVVGVGKPGLVKGDWIKPGAIVIDVGINRMPDGKLVGDVEFEKAAQRANWITPVPGGVGPMTRACLLENTLYAAEELHSE</sequence>
<dbReference type="GO" id="GO:0006164">
    <property type="term" value="P:purine nucleotide biosynthetic process"/>
    <property type="evidence" value="ECO:0007669"/>
    <property type="project" value="UniProtKB-KW"/>
</dbReference>
<dbReference type="GO" id="GO:0009086">
    <property type="term" value="P:methionine biosynthetic process"/>
    <property type="evidence" value="ECO:0007669"/>
    <property type="project" value="UniProtKB-KW"/>
</dbReference>
<feature type="domain" description="Tetrahydrofolate dehydrogenase/cyclohydrolase catalytic" evidence="14">
    <location>
        <begin position="6"/>
        <end position="121"/>
    </location>
</feature>
<comment type="subunit">
    <text evidence="2 13">Homodimer.</text>
</comment>
<dbReference type="Proteomes" id="UP000595278">
    <property type="component" value="Chromosome"/>
</dbReference>
<dbReference type="RefSeq" id="WP_201092022.1">
    <property type="nucleotide sequence ID" value="NZ_CP067393.1"/>
</dbReference>
<accession>A0A974NFF0</accession>
<keyword evidence="10 13" id="KW-0486">Methionine biosynthesis</keyword>
<evidence type="ECO:0000256" key="9">
    <source>
        <dbReference type="ARBA" id="ARBA00023102"/>
    </source>
</evidence>
<keyword evidence="11 13" id="KW-0511">Multifunctional enzyme</keyword>
<evidence type="ECO:0000256" key="6">
    <source>
        <dbReference type="ARBA" id="ARBA00022801"/>
    </source>
</evidence>
<comment type="similarity">
    <text evidence="13">Belongs to the tetrahydrofolate dehydrogenase/cyclohydrolase family.</text>
</comment>
<dbReference type="EMBL" id="CP067393">
    <property type="protein sequence ID" value="QQP85427.1"/>
    <property type="molecule type" value="Genomic_DNA"/>
</dbReference>
<evidence type="ECO:0000313" key="17">
    <source>
        <dbReference type="Proteomes" id="UP000595278"/>
    </source>
</evidence>
<feature type="domain" description="Tetrahydrofolate dehydrogenase/cyclohydrolase NAD(P)-binding" evidence="15">
    <location>
        <begin position="140"/>
        <end position="281"/>
    </location>
</feature>
<keyword evidence="6 13" id="KW-0378">Hydrolase</keyword>
<feature type="binding site" evidence="13">
    <location>
        <position position="232"/>
    </location>
    <ligand>
        <name>NADP(+)</name>
        <dbReference type="ChEBI" id="CHEBI:58349"/>
    </ligand>
</feature>
<dbReference type="GO" id="GO:0004488">
    <property type="term" value="F:methylenetetrahydrofolate dehydrogenase (NADP+) activity"/>
    <property type="evidence" value="ECO:0007669"/>
    <property type="project" value="UniProtKB-UniRule"/>
</dbReference>
<dbReference type="PRINTS" id="PR00085">
    <property type="entry name" value="THFDHDRGNASE"/>
</dbReference>
<dbReference type="CDD" id="cd01080">
    <property type="entry name" value="NAD_bind_m-THF_DH_Cyclohyd"/>
    <property type="match status" value="1"/>
</dbReference>
<keyword evidence="7 13" id="KW-0521">NADP</keyword>
<evidence type="ECO:0000256" key="4">
    <source>
        <dbReference type="ARBA" id="ARBA00022605"/>
    </source>
</evidence>
<dbReference type="GO" id="GO:0035999">
    <property type="term" value="P:tetrahydrofolate interconversion"/>
    <property type="evidence" value="ECO:0007669"/>
    <property type="project" value="UniProtKB-UniRule"/>
</dbReference>
<comment type="catalytic activity">
    <reaction evidence="12 13">
        <text>(6R)-5,10-methenyltetrahydrofolate + H2O = (6R)-10-formyltetrahydrofolate + H(+)</text>
        <dbReference type="Rhea" id="RHEA:23700"/>
        <dbReference type="ChEBI" id="CHEBI:15377"/>
        <dbReference type="ChEBI" id="CHEBI:15378"/>
        <dbReference type="ChEBI" id="CHEBI:57455"/>
        <dbReference type="ChEBI" id="CHEBI:195366"/>
        <dbReference type="EC" id="3.5.4.9"/>
    </reaction>
</comment>
<comment type="function">
    <text evidence="13">Catalyzes the oxidation of 5,10-methylenetetrahydrofolate to 5,10-methenyltetrahydrofolate and then the hydrolysis of 5,10-methenyltetrahydrofolate to 10-formyltetrahydrofolate.</text>
</comment>
<evidence type="ECO:0000256" key="5">
    <source>
        <dbReference type="ARBA" id="ARBA00022755"/>
    </source>
</evidence>
<dbReference type="Pfam" id="PF02882">
    <property type="entry name" value="THF_DHG_CYH_C"/>
    <property type="match status" value="1"/>
</dbReference>
<evidence type="ECO:0000259" key="15">
    <source>
        <dbReference type="Pfam" id="PF02882"/>
    </source>
</evidence>
<dbReference type="HAMAP" id="MF_01576">
    <property type="entry name" value="THF_DHG_CYH"/>
    <property type="match status" value="1"/>
</dbReference>